<keyword evidence="2" id="KW-1185">Reference proteome</keyword>
<dbReference type="GO" id="GO:0016787">
    <property type="term" value="F:hydrolase activity"/>
    <property type="evidence" value="ECO:0007669"/>
    <property type="project" value="UniProtKB-KW"/>
</dbReference>
<dbReference type="InterPro" id="IPR008886">
    <property type="entry name" value="UPF0227/Esterase_YqiA"/>
</dbReference>
<dbReference type="Gene3D" id="3.40.50.1820">
    <property type="entry name" value="alpha/beta hydrolase"/>
    <property type="match status" value="1"/>
</dbReference>
<dbReference type="PANTHER" id="PTHR35602">
    <property type="entry name" value="ESTERASE YQIA-RELATED"/>
    <property type="match status" value="1"/>
</dbReference>
<proteinExistence type="predicted"/>
<dbReference type="EMBL" id="FLQY01000391">
    <property type="protein sequence ID" value="SBT11045.1"/>
    <property type="molecule type" value="Genomic_DNA"/>
</dbReference>
<reference evidence="1 2" key="1">
    <citation type="submission" date="2016-06" db="EMBL/GenBank/DDBJ databases">
        <authorList>
            <person name="Kjaerup R.B."/>
            <person name="Dalgaard T.S."/>
            <person name="Juul-Madsen H.R."/>
        </authorList>
    </citation>
    <scope>NUCLEOTIDE SEQUENCE [LARGE SCALE GENOMIC DNA]</scope>
    <source>
        <strain evidence="1">2</strain>
    </source>
</reference>
<accession>A0A1A8Y1N5</accession>
<sequence length="189" mass="20508">MSGSILYLHGFCSSPASWKAQLVAQAMNARGLADRYYCPVLPPIPRAAIATAEAIIGSQPGPLTLVGSSLGGFYATWLAEKYDLRAVLINPVVLASIAPGTFVGTQTNFHTGQSFEFTPQHVAQLAALEVPRITPERYLLMVETGDELLDYRRAVAHYAGCHQMILDGGDHSFTRFPDLLPQLLEFCGL</sequence>
<dbReference type="PANTHER" id="PTHR35602:SF3">
    <property type="entry name" value="ESTERASE YQIA"/>
    <property type="match status" value="1"/>
</dbReference>
<dbReference type="RefSeq" id="WP_186412594.1">
    <property type="nucleotide sequence ID" value="NZ_FLQY01000391.1"/>
</dbReference>
<protein>
    <submittedName>
        <fullName evidence="1">Esterase YqiA</fullName>
        <ecNumber evidence="1">3.1.-.-</ecNumber>
    </submittedName>
</protein>
<keyword evidence="1" id="KW-0378">Hydrolase</keyword>
<gene>
    <name evidence="1" type="primary">yqiA</name>
    <name evidence="1" type="ORF">PROAA_860003</name>
</gene>
<dbReference type="Pfam" id="PF05728">
    <property type="entry name" value="UPF0227"/>
    <property type="match status" value="1"/>
</dbReference>
<organism evidence="1 2">
    <name type="scientific">Candidatus Propionivibrio aalborgensis</name>
    <dbReference type="NCBI Taxonomy" id="1860101"/>
    <lineage>
        <taxon>Bacteria</taxon>
        <taxon>Pseudomonadati</taxon>
        <taxon>Pseudomonadota</taxon>
        <taxon>Betaproteobacteria</taxon>
        <taxon>Rhodocyclales</taxon>
        <taxon>Rhodocyclaceae</taxon>
        <taxon>Propionivibrio</taxon>
    </lineage>
</organism>
<dbReference type="InterPro" id="IPR029058">
    <property type="entry name" value="AB_hydrolase_fold"/>
</dbReference>
<evidence type="ECO:0000313" key="1">
    <source>
        <dbReference type="EMBL" id="SBT11045.1"/>
    </source>
</evidence>
<name>A0A1A8Y1N5_9RHOO</name>
<dbReference type="Proteomes" id="UP000199600">
    <property type="component" value="Unassembled WGS sequence"/>
</dbReference>
<evidence type="ECO:0000313" key="2">
    <source>
        <dbReference type="Proteomes" id="UP000199600"/>
    </source>
</evidence>
<dbReference type="SUPFAM" id="SSF53474">
    <property type="entry name" value="alpha/beta-Hydrolases"/>
    <property type="match status" value="1"/>
</dbReference>
<dbReference type="EC" id="3.1.-.-" evidence="1"/>
<dbReference type="AlphaFoldDB" id="A0A1A8Y1N5"/>